<evidence type="ECO:0000256" key="1">
    <source>
        <dbReference type="SAM" id="MobiDB-lite"/>
    </source>
</evidence>
<evidence type="ECO:0000313" key="3">
    <source>
        <dbReference type="Proteomes" id="UP000681720"/>
    </source>
</evidence>
<feature type="non-terminal residue" evidence="2">
    <location>
        <position position="1"/>
    </location>
</feature>
<feature type="compositionally biased region" description="Polar residues" evidence="1">
    <location>
        <begin position="18"/>
        <end position="44"/>
    </location>
</feature>
<comment type="caution">
    <text evidence="2">The sequence shown here is derived from an EMBL/GenBank/DDBJ whole genome shotgun (WGS) entry which is preliminary data.</text>
</comment>
<name>A0A8S2X260_9BILA</name>
<dbReference type="Proteomes" id="UP000681720">
    <property type="component" value="Unassembled WGS sequence"/>
</dbReference>
<evidence type="ECO:0000313" key="2">
    <source>
        <dbReference type="EMBL" id="CAF4471938.1"/>
    </source>
</evidence>
<proteinExistence type="predicted"/>
<reference evidence="2" key="1">
    <citation type="submission" date="2021-02" db="EMBL/GenBank/DDBJ databases">
        <authorList>
            <person name="Nowell W R."/>
        </authorList>
    </citation>
    <scope>NUCLEOTIDE SEQUENCE</scope>
</reference>
<feature type="region of interest" description="Disordered" evidence="1">
    <location>
        <begin position="1"/>
        <end position="45"/>
    </location>
</feature>
<sequence length="86" mass="9583">SWLALQAKEEANAETKSIENGNSSSGIQTRNSRVGSITSLSTNAGRPIRQMHRFLRRQSLVTKSLARQHFARAASSDDENYKPPRL</sequence>
<dbReference type="EMBL" id="CAJOBJ010073803">
    <property type="protein sequence ID" value="CAF4471938.1"/>
    <property type="molecule type" value="Genomic_DNA"/>
</dbReference>
<accession>A0A8S2X260</accession>
<dbReference type="AlphaFoldDB" id="A0A8S2X260"/>
<feature type="non-terminal residue" evidence="2">
    <location>
        <position position="86"/>
    </location>
</feature>
<organism evidence="2 3">
    <name type="scientific">Rotaria magnacalcarata</name>
    <dbReference type="NCBI Taxonomy" id="392030"/>
    <lineage>
        <taxon>Eukaryota</taxon>
        <taxon>Metazoa</taxon>
        <taxon>Spiralia</taxon>
        <taxon>Gnathifera</taxon>
        <taxon>Rotifera</taxon>
        <taxon>Eurotatoria</taxon>
        <taxon>Bdelloidea</taxon>
        <taxon>Philodinida</taxon>
        <taxon>Philodinidae</taxon>
        <taxon>Rotaria</taxon>
    </lineage>
</organism>
<gene>
    <name evidence="2" type="ORF">GIL414_LOCUS33388</name>
</gene>
<protein>
    <submittedName>
        <fullName evidence="2">Uncharacterized protein</fullName>
    </submittedName>
</protein>
<feature type="compositionally biased region" description="Basic and acidic residues" evidence="1">
    <location>
        <begin position="7"/>
        <end position="17"/>
    </location>
</feature>